<dbReference type="InterPro" id="IPR007219">
    <property type="entry name" value="XnlR_reg_dom"/>
</dbReference>
<dbReference type="OrthoDB" id="25921at2759"/>
<keyword evidence="11" id="KW-1185">Reference proteome</keyword>
<dbReference type="GO" id="GO:0006351">
    <property type="term" value="P:DNA-templated transcription"/>
    <property type="evidence" value="ECO:0007669"/>
    <property type="project" value="InterPro"/>
</dbReference>
<keyword evidence="4" id="KW-0805">Transcription regulation</keyword>
<keyword evidence="5" id="KW-0238">DNA-binding</keyword>
<dbReference type="PANTHER" id="PTHR47782:SF1">
    <property type="entry name" value="PYRIMIDINE PATHWAY REGULATORY PROTEIN 1"/>
    <property type="match status" value="1"/>
</dbReference>
<feature type="compositionally biased region" description="Polar residues" evidence="8">
    <location>
        <begin position="633"/>
        <end position="659"/>
    </location>
</feature>
<dbReference type="GO" id="GO:0000981">
    <property type="term" value="F:DNA-binding transcription factor activity, RNA polymerase II-specific"/>
    <property type="evidence" value="ECO:0007669"/>
    <property type="project" value="InterPro"/>
</dbReference>
<keyword evidence="7" id="KW-0539">Nucleus</keyword>
<dbReference type="Pfam" id="PF04082">
    <property type="entry name" value="Fungal_trans"/>
    <property type="match status" value="1"/>
</dbReference>
<dbReference type="Proteomes" id="UP000019376">
    <property type="component" value="Unassembled WGS sequence"/>
</dbReference>
<dbReference type="PANTHER" id="PTHR47782">
    <property type="entry name" value="ZN(II)2CYS6 TRANSCRIPTION FACTOR (EUROFUNG)-RELATED"/>
    <property type="match status" value="1"/>
</dbReference>
<evidence type="ECO:0000256" key="8">
    <source>
        <dbReference type="SAM" id="MobiDB-lite"/>
    </source>
</evidence>
<protein>
    <recommendedName>
        <fullName evidence="9">Zn(2)-C6 fungal-type domain-containing protein</fullName>
    </recommendedName>
</protein>
<evidence type="ECO:0000313" key="11">
    <source>
        <dbReference type="Proteomes" id="UP000019376"/>
    </source>
</evidence>
<gene>
    <name evidence="10" type="ORF">PDE_00562</name>
</gene>
<dbReference type="GO" id="GO:0043565">
    <property type="term" value="F:sequence-specific DNA binding"/>
    <property type="evidence" value="ECO:0007669"/>
    <property type="project" value="TreeGrafter"/>
</dbReference>
<feature type="domain" description="Zn(2)-C6 fungal-type" evidence="9">
    <location>
        <begin position="35"/>
        <end position="65"/>
    </location>
</feature>
<evidence type="ECO:0000256" key="6">
    <source>
        <dbReference type="ARBA" id="ARBA00023163"/>
    </source>
</evidence>
<dbReference type="STRING" id="933388.S8AIN4"/>
<dbReference type="Pfam" id="PF00172">
    <property type="entry name" value="Zn_clus"/>
    <property type="match status" value="1"/>
</dbReference>
<dbReference type="Gene3D" id="4.10.240.10">
    <property type="entry name" value="Zn(2)-C6 fungal-type DNA-binding domain"/>
    <property type="match status" value="1"/>
</dbReference>
<dbReference type="eggNOG" id="ENOG502SHT0">
    <property type="taxonomic scope" value="Eukaryota"/>
</dbReference>
<dbReference type="PROSITE" id="PS50048">
    <property type="entry name" value="ZN2_CY6_FUNGAL_2"/>
    <property type="match status" value="1"/>
</dbReference>
<dbReference type="HOGENOM" id="CLU_012331_2_0_1"/>
<dbReference type="SMART" id="SM00066">
    <property type="entry name" value="GAL4"/>
    <property type="match status" value="1"/>
</dbReference>
<dbReference type="GO" id="GO:0045944">
    <property type="term" value="P:positive regulation of transcription by RNA polymerase II"/>
    <property type="evidence" value="ECO:0007669"/>
    <property type="project" value="TreeGrafter"/>
</dbReference>
<dbReference type="EMBL" id="KB644408">
    <property type="protein sequence ID" value="EPS25628.1"/>
    <property type="molecule type" value="Genomic_DNA"/>
</dbReference>
<accession>S8AIN4</accession>
<evidence type="ECO:0000256" key="1">
    <source>
        <dbReference type="ARBA" id="ARBA00004123"/>
    </source>
</evidence>
<dbReference type="CDD" id="cd00067">
    <property type="entry name" value="GAL4"/>
    <property type="match status" value="1"/>
</dbReference>
<keyword evidence="6" id="KW-0804">Transcription</keyword>
<evidence type="ECO:0000259" key="9">
    <source>
        <dbReference type="PROSITE" id="PS50048"/>
    </source>
</evidence>
<reference evidence="10 11" key="1">
    <citation type="journal article" date="2013" name="PLoS ONE">
        <title>Genomic and secretomic analyses reveal unique features of the lignocellulolytic enzyme system of Penicillium decumbens.</title>
        <authorList>
            <person name="Liu G."/>
            <person name="Zhang L."/>
            <person name="Wei X."/>
            <person name="Zou G."/>
            <person name="Qin Y."/>
            <person name="Ma L."/>
            <person name="Li J."/>
            <person name="Zheng H."/>
            <person name="Wang S."/>
            <person name="Wang C."/>
            <person name="Xun L."/>
            <person name="Zhao G.-P."/>
            <person name="Zhou Z."/>
            <person name="Qu Y."/>
        </authorList>
    </citation>
    <scope>NUCLEOTIDE SEQUENCE [LARGE SCALE GENOMIC DNA]</scope>
    <source>
        <strain evidence="11">114-2 / CGMCC 5302</strain>
    </source>
</reference>
<dbReference type="PhylomeDB" id="S8AIN4"/>
<feature type="region of interest" description="Disordered" evidence="8">
    <location>
        <begin position="1"/>
        <end position="23"/>
    </location>
</feature>
<evidence type="ECO:0000256" key="3">
    <source>
        <dbReference type="ARBA" id="ARBA00022833"/>
    </source>
</evidence>
<evidence type="ECO:0000256" key="4">
    <source>
        <dbReference type="ARBA" id="ARBA00023015"/>
    </source>
</evidence>
<sequence length="725" mass="80374">MDQADERRTSAKLGNGPHRLALSMNVSPRGRNRAACRRCQRRKIRCNGDTPTCGACRKANVPCVNEGKQEVNRTYIANLQRRVQWLESLVREQRADVCLEDGPPLTVNEIQPNENHGASAGDQHTGVAIARPQAQPVPTRNDSDSQPQSRQAHEIGLVSLSSGTVPRYIGPSSGYFLASLVFSNAGRRSQPPGNPNGTNLVSLSSDLFNSHASLPSRKKDAIEISSNYFSTVHLLYPFLHEPSHMQRLDRVYATESSPDLVPSDAFQVYMVLAIAASDLSRRLKLYLPAEGYYTSAASYFERACADGSMESLQSQLLLMVYALHNPSCDVNVWGLNYQCLASLIDLGLQRDVRASSNFQISLLEQEMRTRIFWVVYTFDRALGTMMGRPIGVRDEACELRLPSDISDAQLALASDLVDERPADHPPSHMTFSIHLFKLSRLNSEIKYVMHSICRDPPSYAYPPILNIHQWQKDMAQRLEVWRTQVPRSAEHPVIFQLCECKYHEMMILLLRPSPGIPDPPEDSLKECFQHATHLIRGFGDLYKQDTLLYSRFVVHSIFLSTLLMLHCLWKIPRLASQVQVPDVVADTGIATSLLSGIGEHWAEATRARDCIQELSSATVQRLLRFRAPDLSSRMAQSSPTAGTTAAPSDTCTLSASSTARADGPFSGAPTDLPLHATFQGAEDLSVNHAGWVDDSWSGLVMDFAGASDFDSFVRQYLDPGSGLFG</sequence>
<evidence type="ECO:0000256" key="2">
    <source>
        <dbReference type="ARBA" id="ARBA00022723"/>
    </source>
</evidence>
<feature type="region of interest" description="Disordered" evidence="8">
    <location>
        <begin position="633"/>
        <end position="662"/>
    </location>
</feature>
<evidence type="ECO:0000313" key="10">
    <source>
        <dbReference type="EMBL" id="EPS25628.1"/>
    </source>
</evidence>
<dbReference type="GO" id="GO:0008270">
    <property type="term" value="F:zinc ion binding"/>
    <property type="evidence" value="ECO:0007669"/>
    <property type="project" value="InterPro"/>
</dbReference>
<dbReference type="InterPro" id="IPR052202">
    <property type="entry name" value="Yeast_MetPath_Reg"/>
</dbReference>
<dbReference type="CDD" id="cd14653">
    <property type="entry name" value="ZIP_Gal4p-like"/>
    <property type="match status" value="1"/>
</dbReference>
<name>S8AIN4_PENO1</name>
<dbReference type="GO" id="GO:0005634">
    <property type="term" value="C:nucleus"/>
    <property type="evidence" value="ECO:0007669"/>
    <property type="project" value="UniProtKB-SubCell"/>
</dbReference>
<dbReference type="CDD" id="cd12148">
    <property type="entry name" value="fungal_TF_MHR"/>
    <property type="match status" value="1"/>
</dbReference>
<dbReference type="SUPFAM" id="SSF57701">
    <property type="entry name" value="Zn2/Cys6 DNA-binding domain"/>
    <property type="match status" value="1"/>
</dbReference>
<dbReference type="AlphaFoldDB" id="S8AIN4"/>
<dbReference type="InterPro" id="IPR001138">
    <property type="entry name" value="Zn2Cys6_DnaBD"/>
</dbReference>
<comment type="subcellular location">
    <subcellularLocation>
        <location evidence="1">Nucleus</location>
    </subcellularLocation>
</comment>
<evidence type="ECO:0000256" key="5">
    <source>
        <dbReference type="ARBA" id="ARBA00023125"/>
    </source>
</evidence>
<dbReference type="InterPro" id="IPR036864">
    <property type="entry name" value="Zn2-C6_fun-type_DNA-bd_sf"/>
</dbReference>
<proteinExistence type="predicted"/>
<organism evidence="10 11">
    <name type="scientific">Penicillium oxalicum (strain 114-2 / CGMCC 5302)</name>
    <name type="common">Penicillium decumbens</name>
    <dbReference type="NCBI Taxonomy" id="933388"/>
    <lineage>
        <taxon>Eukaryota</taxon>
        <taxon>Fungi</taxon>
        <taxon>Dikarya</taxon>
        <taxon>Ascomycota</taxon>
        <taxon>Pezizomycotina</taxon>
        <taxon>Eurotiomycetes</taxon>
        <taxon>Eurotiomycetidae</taxon>
        <taxon>Eurotiales</taxon>
        <taxon>Aspergillaceae</taxon>
        <taxon>Penicillium</taxon>
    </lineage>
</organism>
<evidence type="ECO:0000256" key="7">
    <source>
        <dbReference type="ARBA" id="ARBA00023242"/>
    </source>
</evidence>
<keyword evidence="2" id="KW-0479">Metal-binding</keyword>
<keyword evidence="3" id="KW-0862">Zinc</keyword>
<dbReference type="SMART" id="SM00906">
    <property type="entry name" value="Fungal_trans"/>
    <property type="match status" value="1"/>
</dbReference>